<dbReference type="Proteomes" id="UP000010866">
    <property type="component" value="Chromosome"/>
</dbReference>
<proteinExistence type="predicted"/>
<gene>
    <name evidence="1" type="ordered locus">Metho_0913</name>
</gene>
<dbReference type="KEGG" id="mhz:Metho_0913"/>
<dbReference type="PIRSF" id="PIRSF037181">
    <property type="entry name" value="DGC"/>
    <property type="match status" value="1"/>
</dbReference>
<dbReference type="HOGENOM" id="CLU_143943_0_0_2"/>
<evidence type="ECO:0008006" key="3">
    <source>
        <dbReference type="Google" id="ProtNLM"/>
    </source>
</evidence>
<dbReference type="AlphaFoldDB" id="L0KWT0"/>
<dbReference type="Pfam" id="PF08859">
    <property type="entry name" value="DGC"/>
    <property type="match status" value="1"/>
</dbReference>
<organism evidence="1 2">
    <name type="scientific">Methanomethylovorans hollandica (strain DSM 15978 / NBRC 107637 / DMS1)</name>
    <dbReference type="NCBI Taxonomy" id="867904"/>
    <lineage>
        <taxon>Archaea</taxon>
        <taxon>Methanobacteriati</taxon>
        <taxon>Methanobacteriota</taxon>
        <taxon>Stenosarchaea group</taxon>
        <taxon>Methanomicrobia</taxon>
        <taxon>Methanosarcinales</taxon>
        <taxon>Methanosarcinaceae</taxon>
        <taxon>Methanomethylovorans</taxon>
    </lineage>
</organism>
<keyword evidence="2" id="KW-1185">Reference proteome</keyword>
<accession>L0KWT0</accession>
<dbReference type="EMBL" id="CP003362">
    <property type="protein sequence ID" value="AGB49155.1"/>
    <property type="molecule type" value="Genomic_DNA"/>
</dbReference>
<evidence type="ECO:0000313" key="2">
    <source>
        <dbReference type="Proteomes" id="UP000010866"/>
    </source>
</evidence>
<dbReference type="GeneID" id="14408287"/>
<dbReference type="STRING" id="867904.Metho_0913"/>
<name>L0KWT0_METHD</name>
<reference evidence="2" key="1">
    <citation type="submission" date="2012-02" db="EMBL/GenBank/DDBJ databases">
        <title>Complete sequence of chromosome of Methanomethylovorans hollandica DSM 15978.</title>
        <authorList>
            <person name="Lucas S."/>
            <person name="Copeland A."/>
            <person name="Lapidus A."/>
            <person name="Glavina del Rio T."/>
            <person name="Dalin E."/>
            <person name="Tice H."/>
            <person name="Bruce D."/>
            <person name="Goodwin L."/>
            <person name="Pitluck S."/>
            <person name="Peters L."/>
            <person name="Mikhailova N."/>
            <person name="Held B."/>
            <person name="Kyrpides N."/>
            <person name="Mavromatis K."/>
            <person name="Ivanova N."/>
            <person name="Brettin T."/>
            <person name="Detter J.C."/>
            <person name="Han C."/>
            <person name="Larimer F."/>
            <person name="Land M."/>
            <person name="Hauser L."/>
            <person name="Markowitz V."/>
            <person name="Cheng J.-F."/>
            <person name="Hugenholtz P."/>
            <person name="Woyke T."/>
            <person name="Wu D."/>
            <person name="Spring S."/>
            <person name="Schroeder M."/>
            <person name="Brambilla E."/>
            <person name="Klenk H.-P."/>
            <person name="Eisen J.A."/>
        </authorList>
    </citation>
    <scope>NUCLEOTIDE SEQUENCE [LARGE SCALE GENOMIC DNA]</scope>
    <source>
        <strain evidence="2">DSM 15978 / NBRC 107637 / DMS1</strain>
    </source>
</reference>
<sequence length="132" mass="13628">MAGEIKMADGVKCACEAAIVGLYACAGACNVGQMANKVAVELTKKGKGKMMCTVGIGGGVPGIIKSTEGTDEIIAIDGCALVCAKKTLERAGFTVDKSIVITEFGMKKEGKLDLEETEVNDIIAKVENALVN</sequence>
<dbReference type="RefSeq" id="WP_015324322.1">
    <property type="nucleotide sequence ID" value="NC_019977.1"/>
</dbReference>
<protein>
    <recommendedName>
        <fullName evidence="3">DGC domain protein</fullName>
    </recommendedName>
</protein>
<evidence type="ECO:0000313" key="1">
    <source>
        <dbReference type="EMBL" id="AGB49155.1"/>
    </source>
</evidence>
<dbReference type="InterPro" id="IPR014958">
    <property type="entry name" value="DGC"/>
</dbReference>